<evidence type="ECO:0000313" key="3">
    <source>
        <dbReference type="Proteomes" id="UP001290894"/>
    </source>
</evidence>
<dbReference type="InterPro" id="IPR029058">
    <property type="entry name" value="AB_hydrolase_fold"/>
</dbReference>
<dbReference type="Proteomes" id="UP001290894">
    <property type="component" value="Unassembled WGS sequence"/>
</dbReference>
<accession>A0ABU5MNN4</accession>
<feature type="domain" description="Type ISP restriction-modification enzyme LLaBIII C-terminal specificity" evidence="1">
    <location>
        <begin position="24"/>
        <end position="207"/>
    </location>
</feature>
<dbReference type="Pfam" id="PF18135">
    <property type="entry name" value="Type_ISP_C"/>
    <property type="match status" value="1"/>
</dbReference>
<comment type="caution">
    <text evidence="2">The sequence shown here is derived from an EMBL/GenBank/DDBJ whole genome shotgun (WGS) entry which is preliminary data.</text>
</comment>
<reference evidence="2 3" key="1">
    <citation type="submission" date="2023-12" db="EMBL/GenBank/DDBJ databases">
        <title>'Antibacterial potential of Stenotrophomonas maltophilia cystic fibrosis isolates' (manuscript under preparation).</title>
        <authorList>
            <person name="Crisan C.V."/>
            <person name="Pettis M."/>
            <person name="Goldberg J.B."/>
        </authorList>
    </citation>
    <scope>NUCLEOTIDE SEQUENCE [LARGE SCALE GENOMIC DNA]</scope>
    <source>
        <strain evidence="2 3">CCV155</strain>
    </source>
</reference>
<dbReference type="Gene3D" id="3.40.50.1820">
    <property type="entry name" value="alpha/beta hydrolase"/>
    <property type="match status" value="1"/>
</dbReference>
<sequence>TVIVVPKGARNAPILLTRTPYDAAGLAHFQSAYPGETISKEDLFYYIYGLLHSPDYRERYADNLSKELPRIPRVRTAQDFWHFSRAGRDLAALHLNYETVDKYPLTIETKGKLLDADYRVEKMKFAKKKDPDTGKSVNDRGTVIYNGKITLRDIPETAWGYTVNGKAALDWVMERQALRVDKASGIVNDANDWAIETMGNPKYPLELFQRVVTVSLETQKIVAALPPLDIREDG</sequence>
<dbReference type="InterPro" id="IPR041635">
    <property type="entry name" value="Type_ISP_LLaBIII_C"/>
</dbReference>
<name>A0ABU5MNN4_9GAMM</name>
<proteinExistence type="predicted"/>
<organism evidence="2 3">
    <name type="scientific">Stenotrophomonas muris</name>
    <dbReference type="NCBI Taxonomy" id="2963283"/>
    <lineage>
        <taxon>Bacteria</taxon>
        <taxon>Pseudomonadati</taxon>
        <taxon>Pseudomonadota</taxon>
        <taxon>Gammaproteobacteria</taxon>
        <taxon>Lysobacterales</taxon>
        <taxon>Lysobacteraceae</taxon>
        <taxon>Stenotrophomonas</taxon>
    </lineage>
</organism>
<dbReference type="EMBL" id="JAXUAC010000100">
    <property type="protein sequence ID" value="MDZ7514383.1"/>
    <property type="molecule type" value="Genomic_DNA"/>
</dbReference>
<evidence type="ECO:0000313" key="2">
    <source>
        <dbReference type="EMBL" id="MDZ7514383.1"/>
    </source>
</evidence>
<feature type="non-terminal residue" evidence="2">
    <location>
        <position position="1"/>
    </location>
</feature>
<gene>
    <name evidence="2" type="ORF">U5F72_21530</name>
</gene>
<protein>
    <submittedName>
        <fullName evidence="2">Type ISP restriction/modification enzyme</fullName>
    </submittedName>
</protein>
<keyword evidence="3" id="KW-1185">Reference proteome</keyword>
<evidence type="ECO:0000259" key="1">
    <source>
        <dbReference type="Pfam" id="PF18135"/>
    </source>
</evidence>